<name>A0AAE9Y441_9ACTN</name>
<gene>
    <name evidence="2" type="ORF">PO878_15075</name>
</gene>
<protein>
    <submittedName>
        <fullName evidence="2">VanW family protein</fullName>
    </submittedName>
</protein>
<evidence type="ECO:0000313" key="2">
    <source>
        <dbReference type="EMBL" id="WCO65824.1"/>
    </source>
</evidence>
<accession>A0AAE9Y441</accession>
<evidence type="ECO:0000313" key="3">
    <source>
        <dbReference type="Proteomes" id="UP001216390"/>
    </source>
</evidence>
<reference evidence="2" key="1">
    <citation type="submission" date="2023-01" db="EMBL/GenBank/DDBJ databases">
        <title>The diversity of Class Acidimicrobiia in South China Sea sediment environments and the proposal of Iamia marina sp. nov., a novel species of the genus Iamia.</title>
        <authorList>
            <person name="He Y."/>
            <person name="Tian X."/>
        </authorList>
    </citation>
    <scope>NUCLEOTIDE SEQUENCE</scope>
    <source>
        <strain evidence="2">DSM 19957</strain>
    </source>
</reference>
<dbReference type="Pfam" id="PF12229">
    <property type="entry name" value="PG_binding_4"/>
    <property type="match status" value="2"/>
</dbReference>
<dbReference type="InterPro" id="IPR052913">
    <property type="entry name" value="Glycopeptide_resist_protein"/>
</dbReference>
<proteinExistence type="predicted"/>
<dbReference type="RefSeq" id="WP_272735350.1">
    <property type="nucleotide sequence ID" value="NZ_CP116942.1"/>
</dbReference>
<dbReference type="Proteomes" id="UP001216390">
    <property type="component" value="Chromosome"/>
</dbReference>
<dbReference type="Pfam" id="PF04294">
    <property type="entry name" value="VanW"/>
    <property type="match status" value="1"/>
</dbReference>
<dbReference type="KEGG" id="ima:PO878_15075"/>
<feature type="domain" description="YoaR-like putative peptidoglycan binding" evidence="1">
    <location>
        <begin position="258"/>
        <end position="324"/>
    </location>
</feature>
<evidence type="ECO:0000259" key="1">
    <source>
        <dbReference type="Pfam" id="PF12229"/>
    </source>
</evidence>
<organism evidence="2 3">
    <name type="scientific">Iamia majanohamensis</name>
    <dbReference type="NCBI Taxonomy" id="467976"/>
    <lineage>
        <taxon>Bacteria</taxon>
        <taxon>Bacillati</taxon>
        <taxon>Actinomycetota</taxon>
        <taxon>Acidimicrobiia</taxon>
        <taxon>Acidimicrobiales</taxon>
        <taxon>Iamiaceae</taxon>
        <taxon>Iamia</taxon>
    </lineage>
</organism>
<sequence length="557" mass="59099">MRRPRLATVLGVGIPVLIVMLLLAAWAFDTSAAADGSLRNVELDGTEVGSQTEDEVTEDVAVAAAEFAGTEVTITAGDQTIETTAADLSLELDQPATVTAVLDEGREGNTALRPLAWARSFVAPFEVEPRFTVRPDQLAVVLAAEEGDEARQPVEPSLVASPETIGIQGGQTGEALDPAEVADALLDAARAGEDPITIDVDPEVREPAVTDAAAQAVADQASELTAEPVTVRVAGQAATFEVDELRSWVGSRIVGDTIELTFDEEALGTALREKIGSLGDAEPRDATFDLVGGQVQITPSVNGLRCCPDDAAPRIVRSIKAGQKDMEIEPVVEEPGLTTEEAQALGIKEPVGTTTEWNGQAQVKSFTTYHAAGGNRVANIHRMADIVRGTIVLPGETFSINDVVGQRTTEKGFLPAGAIANGEHVDEVGGGVSQFATTTFNAAFFAGLPFGEYQAHSEHFSRYPYGREATMGWEHPDLQFENDTPYGIMVWTSYTDTSITVTLYSTQYAYGEQVAQSEGRRGSCTTVTTTRRITYPDGRTATDTVGAAYRDPGATSC</sequence>
<dbReference type="InterPro" id="IPR022029">
    <property type="entry name" value="YoaR-like_PG-bd"/>
</dbReference>
<dbReference type="PANTHER" id="PTHR35788">
    <property type="entry name" value="EXPORTED PROTEIN-RELATED"/>
    <property type="match status" value="1"/>
</dbReference>
<dbReference type="PANTHER" id="PTHR35788:SF1">
    <property type="entry name" value="EXPORTED PROTEIN"/>
    <property type="match status" value="1"/>
</dbReference>
<dbReference type="EMBL" id="CP116942">
    <property type="protein sequence ID" value="WCO65824.1"/>
    <property type="molecule type" value="Genomic_DNA"/>
</dbReference>
<dbReference type="InterPro" id="IPR007391">
    <property type="entry name" value="Vancomycin_resist_VanW"/>
</dbReference>
<keyword evidence="3" id="KW-1185">Reference proteome</keyword>
<dbReference type="AlphaFoldDB" id="A0AAE9Y441"/>
<feature type="domain" description="YoaR-like putative peptidoglycan binding" evidence="1">
    <location>
        <begin position="82"/>
        <end position="194"/>
    </location>
</feature>